<evidence type="ECO:0000313" key="3">
    <source>
        <dbReference type="Proteomes" id="UP000515145"/>
    </source>
</evidence>
<feature type="region of interest" description="Disordered" evidence="2">
    <location>
        <begin position="85"/>
        <end position="160"/>
    </location>
</feature>
<dbReference type="OrthoDB" id="6358394at2759"/>
<accession>A0A6P7ITX2</accession>
<dbReference type="InterPro" id="IPR008653">
    <property type="entry name" value="IER"/>
</dbReference>
<organism evidence="3 4">
    <name type="scientific">Parambassis ranga</name>
    <name type="common">Indian glassy fish</name>
    <dbReference type="NCBI Taxonomy" id="210632"/>
    <lineage>
        <taxon>Eukaryota</taxon>
        <taxon>Metazoa</taxon>
        <taxon>Chordata</taxon>
        <taxon>Craniata</taxon>
        <taxon>Vertebrata</taxon>
        <taxon>Euteleostomi</taxon>
        <taxon>Actinopterygii</taxon>
        <taxon>Neopterygii</taxon>
        <taxon>Teleostei</taxon>
        <taxon>Neoteleostei</taxon>
        <taxon>Acanthomorphata</taxon>
        <taxon>Ovalentaria</taxon>
        <taxon>Ambassidae</taxon>
        <taxon>Parambassis</taxon>
    </lineage>
</organism>
<dbReference type="InParanoid" id="A0A6P7ITX2"/>
<dbReference type="Pfam" id="PF05760">
    <property type="entry name" value="IER"/>
    <property type="match status" value="1"/>
</dbReference>
<gene>
    <name evidence="4" type="primary">ier2a</name>
</gene>
<evidence type="ECO:0000313" key="4">
    <source>
        <dbReference type="RefSeq" id="XP_028267127.1"/>
    </source>
</evidence>
<dbReference type="Proteomes" id="UP000515145">
    <property type="component" value="Chromosome 8"/>
</dbReference>
<comment type="similarity">
    <text evidence="1">Belongs to the IER family.</text>
</comment>
<feature type="compositionally biased region" description="Basic and acidic residues" evidence="2">
    <location>
        <begin position="131"/>
        <end position="140"/>
    </location>
</feature>
<sequence length="213" mass="22750">MSVCEVIAERRNSRRSPDCLSWTSSCVMEVSAEAKRIMVVALGKLYSSRSQRGGLRLHRSLLLTLVMKSARDMYHAAQATVESVASGHEQPQLPAAEANAESDGTSGLQGAVFLHSTQPGTSEEGVISSTELRRDAHTEEGPCQTGPALQTRKRRGKAAAEPDFLPCKKAKLELGSANQELAVSPVFTDFVMCSTELGAPPTSIPLPRAIAAC</sequence>
<dbReference type="GeneID" id="114439399"/>
<proteinExistence type="inferred from homology"/>
<evidence type="ECO:0000256" key="1">
    <source>
        <dbReference type="ARBA" id="ARBA00006186"/>
    </source>
</evidence>
<dbReference type="CTD" id="797137"/>
<evidence type="ECO:0000256" key="2">
    <source>
        <dbReference type="SAM" id="MobiDB-lite"/>
    </source>
</evidence>
<keyword evidence="3" id="KW-1185">Reference proteome</keyword>
<dbReference type="RefSeq" id="XP_028267127.1">
    <property type="nucleotide sequence ID" value="XM_028411326.1"/>
</dbReference>
<dbReference type="AlphaFoldDB" id="A0A6P7ITX2"/>
<name>A0A6P7ITX2_9TELE</name>
<reference evidence="4" key="1">
    <citation type="submission" date="2025-08" db="UniProtKB">
        <authorList>
            <consortium name="RefSeq"/>
        </authorList>
    </citation>
    <scope>IDENTIFICATION</scope>
</reference>
<protein>
    <submittedName>
        <fullName evidence="4">Immediate early response gene 2 protein</fullName>
    </submittedName>
</protein>
<dbReference type="PANTHER" id="PTHR15895">
    <property type="entry name" value="IMMEDIATE EARLY RESPONSE GENE"/>
    <property type="match status" value="1"/>
</dbReference>
<dbReference type="FunCoup" id="A0A6P7ITX2">
    <property type="interactions" value="405"/>
</dbReference>